<dbReference type="EMBL" id="LOPU01000029">
    <property type="protein sequence ID" value="KTG09153.1"/>
    <property type="molecule type" value="Genomic_DNA"/>
</dbReference>
<dbReference type="InterPro" id="IPR006311">
    <property type="entry name" value="TAT_signal"/>
</dbReference>
<dbReference type="Gene3D" id="3.10.105.10">
    <property type="entry name" value="Dipeptide-binding Protein, Domain 3"/>
    <property type="match status" value="1"/>
</dbReference>
<dbReference type="InterPro" id="IPR030678">
    <property type="entry name" value="Peptide/Ni-bd"/>
</dbReference>
<feature type="region of interest" description="Disordered" evidence="4">
    <location>
        <begin position="528"/>
        <end position="549"/>
    </location>
</feature>
<evidence type="ECO:0000313" key="7">
    <source>
        <dbReference type="Proteomes" id="UP000054387"/>
    </source>
</evidence>
<dbReference type="Pfam" id="PF00496">
    <property type="entry name" value="SBP_bac_5"/>
    <property type="match status" value="1"/>
</dbReference>
<dbReference type="AlphaFoldDB" id="A0A0W1R7G5"/>
<dbReference type="RefSeq" id="WP_058582306.1">
    <property type="nucleotide sequence ID" value="NZ_LOPU01000029.1"/>
</dbReference>
<dbReference type="GO" id="GO:0043190">
    <property type="term" value="C:ATP-binding cassette (ABC) transporter complex"/>
    <property type="evidence" value="ECO:0007669"/>
    <property type="project" value="InterPro"/>
</dbReference>
<keyword evidence="3" id="KW-0732">Signal</keyword>
<name>A0A0W1R7G5_9EURY</name>
<dbReference type="PIRSF" id="PIRSF002741">
    <property type="entry name" value="MppA"/>
    <property type="match status" value="1"/>
</dbReference>
<evidence type="ECO:0000256" key="3">
    <source>
        <dbReference type="ARBA" id="ARBA00022729"/>
    </source>
</evidence>
<dbReference type="PROSITE" id="PS51318">
    <property type="entry name" value="TAT"/>
    <property type="match status" value="1"/>
</dbReference>
<dbReference type="PANTHER" id="PTHR30290">
    <property type="entry name" value="PERIPLASMIC BINDING COMPONENT OF ABC TRANSPORTER"/>
    <property type="match status" value="1"/>
</dbReference>
<dbReference type="PANTHER" id="PTHR30290:SF9">
    <property type="entry name" value="OLIGOPEPTIDE-BINDING PROTEIN APPA"/>
    <property type="match status" value="1"/>
</dbReference>
<sequence>MNERTTDRVTRRRLLRGTAAAGLAGLAGCAGGGGDDAGSGNDTATNGSSTETQGEVGPAETLSVAQVKTPLGFDPIQANNVPSLQIVERLFDSLYTYAEGTELVPEIAAADPEITRDGTRYVVPLREEARFQNGDPVTAEDVKYSFEAPGREETPNGSEFDMIDSISVVDESTVQFDLAYSFGPFRHTLAWEPVPKSVRESDRDAFHTESPVGTGPFQLVDWQEGQYVTLERWDDYWGDEQANVARIEFEPVEESTTRVTTLRQGNNDIIEEIPPKLYSTVEQIPNASVTETPGLGYYYLAFNCNEGPTADKRVREAVDYCVDMDQAVSNFVEPAGERQYTPLPQSLIDDWGFPQEQWAEIPHEKNVDEARRLFDEAGVDADYSWRIIVPPDDKREQIGVSVANGLQEAGFDAEVQRLDWGAFLDAYSTGNESDYNMYTLGWLDEVDPDGYLYYMFHESEEGSTNGCYYRNDEVMTKLDEARQTADREQRKSLYTDVVTTLMEDRPHLAAYNLKNSFGVRDRVAGFEPHTMPSQNPRFVTDSGRVSLEK</sequence>
<evidence type="ECO:0000256" key="2">
    <source>
        <dbReference type="ARBA" id="ARBA00022448"/>
    </source>
</evidence>
<dbReference type="PROSITE" id="PS51257">
    <property type="entry name" value="PROKAR_LIPOPROTEIN"/>
    <property type="match status" value="1"/>
</dbReference>
<feature type="region of interest" description="Disordered" evidence="4">
    <location>
        <begin position="37"/>
        <end position="58"/>
    </location>
</feature>
<reference evidence="6 7" key="1">
    <citation type="submission" date="2015-12" db="EMBL/GenBank/DDBJ databases">
        <title>Haloprofundus marisrubri gen. nov., sp. nov., an extremely halophilic archaeon isolated from the Discovery deep brine-seawater interface in the Red Sea.</title>
        <authorList>
            <person name="Zhang G."/>
            <person name="Stingl U."/>
            <person name="Rashid M."/>
        </authorList>
    </citation>
    <scope>NUCLEOTIDE SEQUENCE [LARGE SCALE GENOMIC DNA]</scope>
    <source>
        <strain evidence="6 7">SB9</strain>
    </source>
</reference>
<dbReference type="GO" id="GO:1904680">
    <property type="term" value="F:peptide transmembrane transporter activity"/>
    <property type="evidence" value="ECO:0007669"/>
    <property type="project" value="TreeGrafter"/>
</dbReference>
<dbReference type="GO" id="GO:0015833">
    <property type="term" value="P:peptide transport"/>
    <property type="evidence" value="ECO:0007669"/>
    <property type="project" value="TreeGrafter"/>
</dbReference>
<dbReference type="OrthoDB" id="37176at2157"/>
<evidence type="ECO:0000313" key="6">
    <source>
        <dbReference type="EMBL" id="KTG09153.1"/>
    </source>
</evidence>
<keyword evidence="2" id="KW-0813">Transport</keyword>
<evidence type="ECO:0000256" key="4">
    <source>
        <dbReference type="SAM" id="MobiDB-lite"/>
    </source>
</evidence>
<evidence type="ECO:0000259" key="5">
    <source>
        <dbReference type="Pfam" id="PF00496"/>
    </source>
</evidence>
<dbReference type="InterPro" id="IPR000914">
    <property type="entry name" value="SBP_5_dom"/>
</dbReference>
<keyword evidence="7" id="KW-1185">Reference proteome</keyword>
<protein>
    <submittedName>
        <fullName evidence="6">ABC transporter substrate-binding protein</fullName>
    </submittedName>
</protein>
<evidence type="ECO:0000256" key="1">
    <source>
        <dbReference type="ARBA" id="ARBA00005695"/>
    </source>
</evidence>
<dbReference type="SUPFAM" id="SSF53850">
    <property type="entry name" value="Periplasmic binding protein-like II"/>
    <property type="match status" value="1"/>
</dbReference>
<proteinExistence type="inferred from homology"/>
<accession>A0A0W1R7G5</accession>
<feature type="domain" description="Solute-binding protein family 5" evidence="5">
    <location>
        <begin position="102"/>
        <end position="461"/>
    </location>
</feature>
<dbReference type="Proteomes" id="UP000054387">
    <property type="component" value="Unassembled WGS sequence"/>
</dbReference>
<organism evidence="6 7">
    <name type="scientific">Haloprofundus marisrubri</name>
    <dbReference type="NCBI Taxonomy" id="1514971"/>
    <lineage>
        <taxon>Archaea</taxon>
        <taxon>Methanobacteriati</taxon>
        <taxon>Methanobacteriota</taxon>
        <taxon>Stenosarchaea group</taxon>
        <taxon>Halobacteria</taxon>
        <taxon>Halobacteriales</taxon>
        <taxon>Haloferacaceae</taxon>
        <taxon>Haloprofundus</taxon>
    </lineage>
</organism>
<dbReference type="Gene3D" id="3.40.190.10">
    <property type="entry name" value="Periplasmic binding protein-like II"/>
    <property type="match status" value="1"/>
</dbReference>
<dbReference type="CDD" id="cd00995">
    <property type="entry name" value="PBP2_NikA_DppA_OppA_like"/>
    <property type="match status" value="1"/>
</dbReference>
<comment type="similarity">
    <text evidence="1">Belongs to the bacterial solute-binding protein 5 family.</text>
</comment>
<dbReference type="InterPro" id="IPR039424">
    <property type="entry name" value="SBP_5"/>
</dbReference>
<dbReference type="Gene3D" id="3.90.76.10">
    <property type="entry name" value="Dipeptide-binding Protein, Domain 1"/>
    <property type="match status" value="1"/>
</dbReference>
<dbReference type="GO" id="GO:0042597">
    <property type="term" value="C:periplasmic space"/>
    <property type="evidence" value="ECO:0007669"/>
    <property type="project" value="UniProtKB-ARBA"/>
</dbReference>
<dbReference type="STRING" id="1514971.AUR64_15270"/>
<comment type="caution">
    <text evidence="6">The sequence shown here is derived from an EMBL/GenBank/DDBJ whole genome shotgun (WGS) entry which is preliminary data.</text>
</comment>
<gene>
    <name evidence="6" type="ORF">AUR64_15270</name>
</gene>